<dbReference type="GO" id="GO:0016757">
    <property type="term" value="F:glycosyltransferase activity"/>
    <property type="evidence" value="ECO:0007669"/>
    <property type="project" value="InterPro"/>
</dbReference>
<keyword evidence="1" id="KW-0808">Transferase</keyword>
<name>A0AAU7S3J9_9HYPH</name>
<evidence type="ECO:0000313" key="4">
    <source>
        <dbReference type="EMBL" id="XBT97006.1"/>
    </source>
</evidence>
<evidence type="ECO:0000259" key="2">
    <source>
        <dbReference type="Pfam" id="PF00534"/>
    </source>
</evidence>
<dbReference type="Pfam" id="PF00534">
    <property type="entry name" value="Glycos_transf_1"/>
    <property type="match status" value="3"/>
</dbReference>
<dbReference type="CDD" id="cd03809">
    <property type="entry name" value="GT4_MtfB-like"/>
    <property type="match status" value="3"/>
</dbReference>
<dbReference type="Pfam" id="PF13439">
    <property type="entry name" value="Glyco_transf_4"/>
    <property type="match status" value="1"/>
</dbReference>
<organism evidence="4">
    <name type="scientific">Rhizobium sp. ZPR3</name>
    <dbReference type="NCBI Taxonomy" id="3158967"/>
    <lineage>
        <taxon>Bacteria</taxon>
        <taxon>Pseudomonadati</taxon>
        <taxon>Pseudomonadota</taxon>
        <taxon>Alphaproteobacteria</taxon>
        <taxon>Hyphomicrobiales</taxon>
        <taxon>Rhizobiaceae</taxon>
        <taxon>Rhizobium/Agrobacterium group</taxon>
        <taxon>Rhizobium</taxon>
    </lineage>
</organism>
<gene>
    <name evidence="4" type="ORF">ABM479_32740</name>
</gene>
<dbReference type="Gene3D" id="3.40.50.2000">
    <property type="entry name" value="Glycogen Phosphorylase B"/>
    <property type="match status" value="4"/>
</dbReference>
<dbReference type="EMBL" id="CP157962">
    <property type="protein sequence ID" value="XBT97006.1"/>
    <property type="molecule type" value="Genomic_DNA"/>
</dbReference>
<dbReference type="SUPFAM" id="SSF53756">
    <property type="entry name" value="UDP-Glycosyltransferase/glycogen phosphorylase"/>
    <property type="match status" value="3"/>
</dbReference>
<proteinExistence type="predicted"/>
<accession>A0AAU7S3J9</accession>
<reference evidence="4" key="1">
    <citation type="submission" date="2024-06" db="EMBL/GenBank/DDBJ databases">
        <authorList>
            <person name="Li T."/>
            <person name="Gao R."/>
        </authorList>
    </citation>
    <scope>NUCLEOTIDE SEQUENCE</scope>
    <source>
        <strain evidence="4">ZPR3</strain>
        <plasmid evidence="4">unnamed2</plasmid>
    </source>
</reference>
<feature type="domain" description="Glycosyl transferase family 1" evidence="2">
    <location>
        <begin position="1054"/>
        <end position="1195"/>
    </location>
</feature>
<evidence type="ECO:0000259" key="3">
    <source>
        <dbReference type="Pfam" id="PF13439"/>
    </source>
</evidence>
<dbReference type="RefSeq" id="WP_349961911.1">
    <property type="nucleotide sequence ID" value="NZ_CP157962.1"/>
</dbReference>
<feature type="domain" description="Glycosyl transferase family 1" evidence="2">
    <location>
        <begin position="661"/>
        <end position="810"/>
    </location>
</feature>
<dbReference type="GO" id="GO:0009103">
    <property type="term" value="P:lipopolysaccharide biosynthetic process"/>
    <property type="evidence" value="ECO:0007669"/>
    <property type="project" value="TreeGrafter"/>
</dbReference>
<dbReference type="AlphaFoldDB" id="A0AAU7S3J9"/>
<dbReference type="PANTHER" id="PTHR46401:SF2">
    <property type="entry name" value="GLYCOSYLTRANSFERASE WBBK-RELATED"/>
    <property type="match status" value="1"/>
</dbReference>
<geneLocation type="plasmid" evidence="4">
    <name>unnamed2</name>
</geneLocation>
<protein>
    <submittedName>
        <fullName evidence="4">Glycosyltransferase family 1 protein</fullName>
    </submittedName>
</protein>
<sequence length="1245" mass="138948">MRIVVDLQGAQTESRFRGIGRNNIALTKALLRNRGKHEILIALNGLFPETIETIRATFDGLISQDDIRVWQAVGPLSWFDPANKWRRHAAELMREDFLASLQADIVHVGNFFDGVGDNMTCSVGKRVRIPTAITFHDAIPLIQSDVYLKSNRTFEAFYRSRLEQLLDADLVLAVSDSARREAIEYAKVSPERVISISSACDPMFSPAPVPDSARIALCHKLGLKGSGFVMYSGGGDERKNHLRLIEAFARVPQALRVQHPLVIVGMMPLDHSSRFLEHARAHGLTDREFILGGHVTDEELVNLYRLCTLYVFPSTHEGFGLPVLEAMSCGAPTICADMTSLPEVMGRADSMFDPYDVPGLASLMRDLLHHPQRREELAQYGLARSKLFSWDRCAQAALAAFEKVHQQEPTQTCAPLFGQLLKTVESAVVDRHTPSDGDLIALAAAISSNSHWSKVANPRPKQLLVDLSVIADNDGQSGVQRVAHGILSSLIQSPPAGFAIEPVYSQPGTPSFRYARNYARRYYPALGSLEGEDDIIKLNPGDIFLGLDLHHAVVHRPEFFGRLRQMGVGTVFLIHDLLPIHLPQYFTPGLADLHTRWLQFVCQSDGVVCVSRDVAQSLVAWLNAHSLERQRPLAIGWSLNGCDAPGKWHGAAPGDRAEKAIEQLEGREVFLCVGTIEPRKGHRQLLAAFDLLWARGADLTLVLVGRQGWDVDDLVRSIRRHPEFGRRLLWLTDVNDAFLEHIYCTSRCLVAPSLGEGFCLPLVEAAVRGLPILAHDLPVFREVAGDHATYFQGETPLELATAIASWLEAYRHDMAPSSTGIPHLSWAQNAGNLLKLAIESQWPIHWQRQPTLFLDVSVFVHTDAKTGIQRVIRGLARNLLREPPAGMSVCLIWFDGQVYRHALRLQTRLIHGVNSCADEPIVEFRQGDIYFALDLNVVLQPRMELLQQHMREQGVAIWFLVHDLLPLRHPKWWVPTVSREFKAWISSAARVASGYVCVSKTTADDLTLYLKQERPPNEQAAPVRSFHIGANIDDGESSRGLPDDAVQLLARMAERPSFLMVGTIEPRKGHRQALAAFEQLWSQGHEINLIVVGKKGWLVNDLFERFLRHPRLGRQFHFLQDVSDEYLNRIYAGSTCLLAPSEGEGFGLPLVEAALKHVPIIARDLPIFREVAGDHAYYFSGLGADDLAKAILVWLDLFRRGQHPTTDGMPYLTWRQSARLLTKALGLEVEDAKAANVEGKISRFN</sequence>
<evidence type="ECO:0000256" key="1">
    <source>
        <dbReference type="ARBA" id="ARBA00022679"/>
    </source>
</evidence>
<dbReference type="InterPro" id="IPR028098">
    <property type="entry name" value="Glyco_trans_4-like_N"/>
</dbReference>
<feature type="domain" description="Glycosyl transferase family 1" evidence="2">
    <location>
        <begin position="225"/>
        <end position="381"/>
    </location>
</feature>
<dbReference type="PANTHER" id="PTHR46401">
    <property type="entry name" value="GLYCOSYLTRANSFERASE WBBK-RELATED"/>
    <property type="match status" value="1"/>
</dbReference>
<keyword evidence="4" id="KW-0614">Plasmid</keyword>
<feature type="domain" description="Glycosyltransferase subfamily 4-like N-terminal" evidence="3">
    <location>
        <begin position="53"/>
        <end position="200"/>
    </location>
</feature>
<dbReference type="InterPro" id="IPR001296">
    <property type="entry name" value="Glyco_trans_1"/>
</dbReference>